<accession>A0A6P4Z7I8</accession>
<gene>
    <name evidence="6" type="primary">LOC109479804</name>
</gene>
<proteinExistence type="predicted"/>
<dbReference type="SMART" id="SM00264">
    <property type="entry name" value="BAG"/>
    <property type="match status" value="1"/>
</dbReference>
<evidence type="ECO:0000313" key="6">
    <source>
        <dbReference type="RefSeq" id="XP_019637380.1"/>
    </source>
</evidence>
<dbReference type="PROSITE" id="PS51035">
    <property type="entry name" value="BAG"/>
    <property type="match status" value="1"/>
</dbReference>
<dbReference type="InterPro" id="IPR003103">
    <property type="entry name" value="BAG_domain"/>
</dbReference>
<dbReference type="OrthoDB" id="417450at2759"/>
<organism evidence="5 6">
    <name type="scientific">Branchiostoma belcheri</name>
    <name type="common">Amphioxus</name>
    <dbReference type="NCBI Taxonomy" id="7741"/>
    <lineage>
        <taxon>Eukaryota</taxon>
        <taxon>Metazoa</taxon>
        <taxon>Chordata</taxon>
        <taxon>Cephalochordata</taxon>
        <taxon>Leptocardii</taxon>
        <taxon>Amphioxiformes</taxon>
        <taxon>Branchiostomatidae</taxon>
        <taxon>Branchiostoma</taxon>
    </lineage>
</organism>
<dbReference type="Gene3D" id="3.10.20.90">
    <property type="entry name" value="Phosphatidylinositol 3-kinase Catalytic Subunit, Chain A, domain 1"/>
    <property type="match status" value="1"/>
</dbReference>
<dbReference type="Pfam" id="PF00240">
    <property type="entry name" value="ubiquitin"/>
    <property type="match status" value="1"/>
</dbReference>
<dbReference type="Pfam" id="PF02179">
    <property type="entry name" value="BAG"/>
    <property type="match status" value="1"/>
</dbReference>
<evidence type="ECO:0000256" key="2">
    <source>
        <dbReference type="ARBA" id="ARBA00023186"/>
    </source>
</evidence>
<dbReference type="GO" id="GO:0051087">
    <property type="term" value="F:protein-folding chaperone binding"/>
    <property type="evidence" value="ECO:0007669"/>
    <property type="project" value="InterPro"/>
</dbReference>
<dbReference type="GeneID" id="109479804"/>
<dbReference type="SUPFAM" id="SSF54236">
    <property type="entry name" value="Ubiquitin-like"/>
    <property type="match status" value="1"/>
</dbReference>
<feature type="domain" description="Ubiquitin-like" evidence="3">
    <location>
        <begin position="5"/>
        <end position="87"/>
    </location>
</feature>
<dbReference type="InterPro" id="IPR000626">
    <property type="entry name" value="Ubiquitin-like_dom"/>
</dbReference>
<dbReference type="PANTHER" id="PTHR12329:SF16">
    <property type="entry name" value="BAG FAMILY MOLECULAR CHAPERONE REGULATOR 1"/>
    <property type="match status" value="1"/>
</dbReference>
<dbReference type="KEGG" id="bbel:109479804"/>
<evidence type="ECO:0000259" key="4">
    <source>
        <dbReference type="PROSITE" id="PS51035"/>
    </source>
</evidence>
<dbReference type="GO" id="GO:0005634">
    <property type="term" value="C:nucleus"/>
    <property type="evidence" value="ECO:0007669"/>
    <property type="project" value="TreeGrafter"/>
</dbReference>
<dbReference type="GO" id="GO:0016020">
    <property type="term" value="C:membrane"/>
    <property type="evidence" value="ECO:0007669"/>
    <property type="project" value="TreeGrafter"/>
</dbReference>
<dbReference type="PANTHER" id="PTHR12329">
    <property type="entry name" value="BCL2-ASSOCIATED ATHANOGENE"/>
    <property type="match status" value="1"/>
</dbReference>
<evidence type="ECO:0000256" key="1">
    <source>
        <dbReference type="ARBA" id="ARBA00022374"/>
    </source>
</evidence>
<dbReference type="SMART" id="SM00213">
    <property type="entry name" value="UBQ"/>
    <property type="match status" value="1"/>
</dbReference>
<dbReference type="CDD" id="cd01812">
    <property type="entry name" value="Ubl_BAG1"/>
    <property type="match status" value="1"/>
</dbReference>
<name>A0A6P4Z7I8_BRABE</name>
<reference evidence="6" key="1">
    <citation type="submission" date="2025-08" db="UniProtKB">
        <authorList>
            <consortium name="RefSeq"/>
        </authorList>
    </citation>
    <scope>IDENTIFICATION</scope>
    <source>
        <tissue evidence="6">Gonad</tissue>
    </source>
</reference>
<evidence type="ECO:0000313" key="5">
    <source>
        <dbReference type="Proteomes" id="UP000515135"/>
    </source>
</evidence>
<protein>
    <recommendedName>
        <fullName evidence="1">BAG family molecular chaperone regulator 1</fullName>
    </recommendedName>
</protein>
<dbReference type="GO" id="GO:0005829">
    <property type="term" value="C:cytosol"/>
    <property type="evidence" value="ECO:0007669"/>
    <property type="project" value="TreeGrafter"/>
</dbReference>
<dbReference type="InterPro" id="IPR029071">
    <property type="entry name" value="Ubiquitin-like_domsf"/>
</dbReference>
<dbReference type="GO" id="GO:0050821">
    <property type="term" value="P:protein stabilization"/>
    <property type="evidence" value="ECO:0007669"/>
    <property type="project" value="TreeGrafter"/>
</dbReference>
<sequence length="201" mass="22721">MAASMKLLIVHGSQKHTVDVCVPEDEENQVVRVEHLALAAWRVTGVPVQNQRLIYKGKSLKDPQKTLEEMGLKDGVKVMMIGKKHNPEEEAELKSLEEVDKAQEAVEKKLTGMSEELEGMEKGFLEEPLITEALPKLEKRIGLSTEELMKMLERLDSTIIHESHSDAKKKRKSVVQSIQVLLDRCDSLLTRTRQVKTKSTL</sequence>
<dbReference type="RefSeq" id="XP_019637380.1">
    <property type="nucleotide sequence ID" value="XM_019781821.1"/>
</dbReference>
<feature type="domain" description="BAG" evidence="4">
    <location>
        <begin position="114"/>
        <end position="189"/>
    </location>
</feature>
<dbReference type="GO" id="GO:0000774">
    <property type="term" value="F:adenyl-nucleotide exchange factor activity"/>
    <property type="evidence" value="ECO:0007669"/>
    <property type="project" value="TreeGrafter"/>
</dbReference>
<dbReference type="InterPro" id="IPR036533">
    <property type="entry name" value="BAG_dom_sf"/>
</dbReference>
<dbReference type="SUPFAM" id="SSF63491">
    <property type="entry name" value="BAG domain"/>
    <property type="match status" value="1"/>
</dbReference>
<dbReference type="Gene3D" id="1.20.58.120">
    <property type="entry name" value="BAG domain"/>
    <property type="match status" value="1"/>
</dbReference>
<evidence type="ECO:0000259" key="3">
    <source>
        <dbReference type="PROSITE" id="PS50053"/>
    </source>
</evidence>
<dbReference type="PROSITE" id="PS50053">
    <property type="entry name" value="UBIQUITIN_2"/>
    <property type="match status" value="1"/>
</dbReference>
<dbReference type="AlphaFoldDB" id="A0A6P4Z7I8"/>
<keyword evidence="2" id="KW-0143">Chaperone</keyword>
<dbReference type="Proteomes" id="UP000515135">
    <property type="component" value="Unplaced"/>
</dbReference>
<keyword evidence="5" id="KW-1185">Reference proteome</keyword>
<dbReference type="InterPro" id="IPR039773">
    <property type="entry name" value="BAG_chaperone_regulator"/>
</dbReference>